<dbReference type="Proteomes" id="UP000078348">
    <property type="component" value="Unassembled WGS sequence"/>
</dbReference>
<keyword evidence="4" id="KW-1185">Reference proteome</keyword>
<dbReference type="OrthoDB" id="10632976at2759"/>
<organism evidence="3 4">
    <name type="scientific">Blastocystis sp. subtype 1 (strain ATCC 50177 / NandII)</name>
    <dbReference type="NCBI Taxonomy" id="478820"/>
    <lineage>
        <taxon>Eukaryota</taxon>
        <taxon>Sar</taxon>
        <taxon>Stramenopiles</taxon>
        <taxon>Bigyra</taxon>
        <taxon>Opalozoa</taxon>
        <taxon>Opalinata</taxon>
        <taxon>Blastocystidae</taxon>
        <taxon>Blastocystis</taxon>
    </lineage>
</organism>
<evidence type="ECO:0000256" key="2">
    <source>
        <dbReference type="SAM" id="MobiDB-lite"/>
    </source>
</evidence>
<evidence type="ECO:0000313" key="4">
    <source>
        <dbReference type="Proteomes" id="UP000078348"/>
    </source>
</evidence>
<evidence type="ECO:0000313" key="3">
    <source>
        <dbReference type="EMBL" id="OAO11942.1"/>
    </source>
</evidence>
<evidence type="ECO:0000256" key="1">
    <source>
        <dbReference type="SAM" id="Coils"/>
    </source>
</evidence>
<dbReference type="AlphaFoldDB" id="A0A196S793"/>
<feature type="region of interest" description="Disordered" evidence="2">
    <location>
        <begin position="103"/>
        <end position="133"/>
    </location>
</feature>
<protein>
    <submittedName>
        <fullName evidence="3">Uncharacterized protein</fullName>
    </submittedName>
</protein>
<reference evidence="3 4" key="1">
    <citation type="submission" date="2016-05" db="EMBL/GenBank/DDBJ databases">
        <title>Nuclear genome of Blastocystis sp. subtype 1 NandII.</title>
        <authorList>
            <person name="Gentekaki E."/>
            <person name="Curtis B."/>
            <person name="Stairs C."/>
            <person name="Eme L."/>
            <person name="Herman E."/>
            <person name="Klimes V."/>
            <person name="Arias M.C."/>
            <person name="Elias M."/>
            <person name="Hilliou F."/>
            <person name="Klute M."/>
            <person name="Malik S.-B."/>
            <person name="Pightling A."/>
            <person name="Rachubinski R."/>
            <person name="Salas D."/>
            <person name="Schlacht A."/>
            <person name="Suga H."/>
            <person name="Archibald J."/>
            <person name="Ball S.G."/>
            <person name="Clark G."/>
            <person name="Dacks J."/>
            <person name="Van Der Giezen M."/>
            <person name="Tsaousis A."/>
            <person name="Roger A."/>
        </authorList>
    </citation>
    <scope>NUCLEOTIDE SEQUENCE [LARGE SCALE GENOMIC DNA]</scope>
    <source>
        <strain evidence="4">ATCC 50177 / NandII</strain>
    </source>
</reference>
<dbReference type="InterPro" id="IPR036236">
    <property type="entry name" value="Znf_C2H2_sf"/>
</dbReference>
<name>A0A196S793_BLAHN</name>
<dbReference type="SUPFAM" id="SSF57667">
    <property type="entry name" value="beta-beta-alpha zinc fingers"/>
    <property type="match status" value="1"/>
</dbReference>
<accession>A0A196S793</accession>
<feature type="region of interest" description="Disordered" evidence="2">
    <location>
        <begin position="358"/>
        <end position="385"/>
    </location>
</feature>
<dbReference type="EMBL" id="LXWW01000573">
    <property type="protein sequence ID" value="OAO11942.1"/>
    <property type="molecule type" value="Genomic_DNA"/>
</dbReference>
<comment type="caution">
    <text evidence="3">The sequence shown here is derived from an EMBL/GenBank/DDBJ whole genome shotgun (WGS) entry which is preliminary data.</text>
</comment>
<proteinExistence type="predicted"/>
<feature type="coiled-coil region" evidence="1">
    <location>
        <begin position="272"/>
        <end position="310"/>
    </location>
</feature>
<keyword evidence="1" id="KW-0175">Coiled coil</keyword>
<gene>
    <name evidence="3" type="ORF">AV274_6393</name>
</gene>
<sequence length="385" mass="44421">MDTISDTVIRMVVQDVLEETKRKMKRSTLRDVVANRLGLDPSDDVLERKVNEFCLFYMEDGAWEDKFVPVEYLEFHPIPDSFTDNIAPTDRFDVDLETIRKQERLQPLPGFSTNEKQDESAEGDEGEGSTSKYMKKYSRQNEDNLGMESLRRLAIAGNKRQGPNGTLSCKLCREEVQGEEGWKAHCATKKHMKMIELLKEKAKKNKALKKASLSGVQKEQKPVQPAMPAVEMPQVDSSLPKGVLPADFFDDRVEGAVAMGEKRKDAEKRIQKEDWKKFKEFEKREAEKAKKEEEEIIAALEDRDNAYQLQTEAYRMLLENLKSKDDKLSEDALKEIQSILLETGGDAEYSMSKEEIQQAVRDRKEKEKKKRKQIPKPFDDMDWRG</sequence>